<dbReference type="SUPFAM" id="SSF53187">
    <property type="entry name" value="Zn-dependent exopeptidases"/>
    <property type="match status" value="1"/>
</dbReference>
<proteinExistence type="inferred from homology"/>
<keyword evidence="4" id="KW-1133">Transmembrane helix</keyword>
<comment type="caution">
    <text evidence="6">The sequence shown here is derived from an EMBL/GenBank/DDBJ whole genome shotgun (WGS) entry which is preliminary data.</text>
</comment>
<accession>A0AAV0UQ16</accession>
<keyword evidence="7" id="KW-1185">Reference proteome</keyword>
<dbReference type="PANTHER" id="PTHR11705:SF119">
    <property type="entry name" value="OS02G0119300 PROTEIN"/>
    <property type="match status" value="1"/>
</dbReference>
<dbReference type="SMART" id="SM00631">
    <property type="entry name" value="Zn_pept"/>
    <property type="match status" value="1"/>
</dbReference>
<sequence>MDLEIHRAPVCALTRLWELDARTISNRSSLHEQQQQQRVVWSDVDVSAISFTHGAMVVSPASGHGSSFQFSLANCTETDTLYRLSLQVRFPQTGQATVRVQLPARNRLTMALGSAPFPAALNEVQVGSSQLNTSIVAELPCISNVADAFLGVDFVWDDKWMRWYVNDVLLLEEIIREVDGSEKDASVEDPRFVVDLSVTRSGAAVAVERIALSKGNSSDPLCAPSHSNASNCRVQKPFSPRLGSIRGSLSVDEVEAFIDDVAATFPLITKVEQLGQSVEKRPLRALCLGACYAPQEKKVPQALFTGMHHAREPISMMNLVYTIDILTSDYRNGDLAALELLASRQLWFILVVNPDGYARNEILRVWEHDKIGQRKSAALTCDNSSADAGVDLNRNYDICFAQDNKGSSNEPCGDDYNGPNAFSEPETQAVRDLVRRVTSNFSVALNYHSHGKFFNIPFACRVEGEPSGSSNSVFVALAQEMARFNGFQHGQAWKESNLYTVNGETSDWMWQAHGIFAMSPEVGPAFDVESVVGFWPHRDEVPKLSAELHYSNLYISRMAGPVYGLVVNHVKLMSPIDGKGSTVSFVSVDVTLWNSGLRSAAAELVGSMFVNGSNASDTVPLELNAVPRGSGNSAEVSHTLIIPYSGRDGRQSVLQTQSLYLVVRDAFSCHLFRVATHFHTNAHHPSFRTWIALPLPRCGICEVFGVSANADKANNSQHVSPACFGTEDVAMLEPVRTRNIGRAISVIKTFKHRVKDSALHVVQPETAAHTPASNIESADGVPADLAAKRWTSWASLPSMSSSSIVSLAIMVGTTLLVVAILYFCRHRRRHMKPASAEAAPKVRKGRRKVKYSRIDEQCAHSPVQDELVHFDEESKGNGLLGAKCGEKNTCGDFETELTY</sequence>
<keyword evidence="4" id="KW-0812">Transmembrane</keyword>
<dbReference type="CDD" id="cd03859">
    <property type="entry name" value="M14_CPT"/>
    <property type="match status" value="1"/>
</dbReference>
<evidence type="ECO:0000256" key="2">
    <source>
        <dbReference type="ARBA" id="ARBA00005988"/>
    </source>
</evidence>
<evidence type="ECO:0000256" key="3">
    <source>
        <dbReference type="PROSITE-ProRule" id="PRU01379"/>
    </source>
</evidence>
<feature type="transmembrane region" description="Helical" evidence="4">
    <location>
        <begin position="804"/>
        <end position="824"/>
    </location>
</feature>
<dbReference type="GO" id="GO:0005615">
    <property type="term" value="C:extracellular space"/>
    <property type="evidence" value="ECO:0007669"/>
    <property type="project" value="TreeGrafter"/>
</dbReference>
<dbReference type="Proteomes" id="UP001162031">
    <property type="component" value="Unassembled WGS sequence"/>
</dbReference>
<keyword evidence="4" id="KW-0472">Membrane</keyword>
<dbReference type="InterPro" id="IPR033810">
    <property type="entry name" value="Carboxypeptidase_T"/>
</dbReference>
<dbReference type="InterPro" id="IPR000834">
    <property type="entry name" value="Peptidase_M14"/>
</dbReference>
<dbReference type="Gene3D" id="3.40.630.10">
    <property type="entry name" value="Zn peptidases"/>
    <property type="match status" value="1"/>
</dbReference>
<dbReference type="PRINTS" id="PR00765">
    <property type="entry name" value="CRBOXYPTASEA"/>
</dbReference>
<organism evidence="6 7">
    <name type="scientific">Hyaloperonospora brassicae</name>
    <name type="common">Brassica downy mildew</name>
    <name type="synonym">Peronospora brassicae</name>
    <dbReference type="NCBI Taxonomy" id="162125"/>
    <lineage>
        <taxon>Eukaryota</taxon>
        <taxon>Sar</taxon>
        <taxon>Stramenopiles</taxon>
        <taxon>Oomycota</taxon>
        <taxon>Peronosporomycetes</taxon>
        <taxon>Peronosporales</taxon>
        <taxon>Peronosporaceae</taxon>
        <taxon>Hyaloperonospora</taxon>
    </lineage>
</organism>
<dbReference type="PANTHER" id="PTHR11705">
    <property type="entry name" value="PROTEASE FAMILY M14 CARBOXYPEPTIDASE A,B"/>
    <property type="match status" value="1"/>
</dbReference>
<protein>
    <recommendedName>
        <fullName evidence="5">Peptidase M14 domain-containing protein</fullName>
    </recommendedName>
</protein>
<dbReference type="GO" id="GO:0006508">
    <property type="term" value="P:proteolysis"/>
    <property type="evidence" value="ECO:0007669"/>
    <property type="project" value="InterPro"/>
</dbReference>
<dbReference type="PROSITE" id="PS52035">
    <property type="entry name" value="PEPTIDASE_M14"/>
    <property type="match status" value="1"/>
</dbReference>
<feature type="domain" description="Peptidase M14" evidence="5">
    <location>
        <begin position="247"/>
        <end position="559"/>
    </location>
</feature>
<name>A0AAV0UQ16_HYABA</name>
<comment type="cofactor">
    <cofactor evidence="1">
        <name>Zn(2+)</name>
        <dbReference type="ChEBI" id="CHEBI:29105"/>
    </cofactor>
</comment>
<feature type="active site" description="Proton donor/acceptor" evidence="3">
    <location>
        <position position="521"/>
    </location>
</feature>
<evidence type="ECO:0000313" key="7">
    <source>
        <dbReference type="Proteomes" id="UP001162031"/>
    </source>
</evidence>
<dbReference type="Pfam" id="PF00246">
    <property type="entry name" value="Peptidase_M14"/>
    <property type="match status" value="1"/>
</dbReference>
<evidence type="ECO:0000256" key="4">
    <source>
        <dbReference type="SAM" id="Phobius"/>
    </source>
</evidence>
<evidence type="ECO:0000259" key="5">
    <source>
        <dbReference type="PROSITE" id="PS52035"/>
    </source>
</evidence>
<gene>
    <name evidence="6" type="ORF">HBR001_LOCUS7687</name>
</gene>
<dbReference type="GO" id="GO:0008270">
    <property type="term" value="F:zinc ion binding"/>
    <property type="evidence" value="ECO:0007669"/>
    <property type="project" value="InterPro"/>
</dbReference>
<dbReference type="GO" id="GO:0004181">
    <property type="term" value="F:metallocarboxypeptidase activity"/>
    <property type="evidence" value="ECO:0007669"/>
    <property type="project" value="InterPro"/>
</dbReference>
<evidence type="ECO:0000256" key="1">
    <source>
        <dbReference type="ARBA" id="ARBA00001947"/>
    </source>
</evidence>
<dbReference type="AlphaFoldDB" id="A0AAV0UQ16"/>
<comment type="similarity">
    <text evidence="2 3">Belongs to the peptidase M14 family.</text>
</comment>
<dbReference type="EMBL" id="CANTFL010001406">
    <property type="protein sequence ID" value="CAI5739037.1"/>
    <property type="molecule type" value="Genomic_DNA"/>
</dbReference>
<evidence type="ECO:0000313" key="6">
    <source>
        <dbReference type="EMBL" id="CAI5739037.1"/>
    </source>
</evidence>
<reference evidence="6" key="1">
    <citation type="submission" date="2022-12" db="EMBL/GenBank/DDBJ databases">
        <authorList>
            <person name="Webb A."/>
        </authorList>
    </citation>
    <scope>NUCLEOTIDE SEQUENCE</scope>
    <source>
        <strain evidence="6">Hp1</strain>
    </source>
</reference>